<dbReference type="GO" id="GO:0006355">
    <property type="term" value="P:regulation of DNA-templated transcription"/>
    <property type="evidence" value="ECO:0007669"/>
    <property type="project" value="InterPro"/>
</dbReference>
<evidence type="ECO:0000313" key="11">
    <source>
        <dbReference type="Proteomes" id="UP000254893"/>
    </source>
</evidence>
<evidence type="ECO:0000256" key="2">
    <source>
        <dbReference type="ARBA" id="ARBA00022741"/>
    </source>
</evidence>
<dbReference type="InterPro" id="IPR058031">
    <property type="entry name" value="AAA_lid_NorR"/>
</dbReference>
<dbReference type="PROSITE" id="PS00676">
    <property type="entry name" value="SIGMA54_INTERACT_2"/>
    <property type="match status" value="1"/>
</dbReference>
<feature type="modified residue" description="4-aspartylphosphate" evidence="7">
    <location>
        <position position="52"/>
    </location>
</feature>
<evidence type="ECO:0000256" key="4">
    <source>
        <dbReference type="ARBA" id="ARBA00023012"/>
    </source>
</evidence>
<keyword evidence="4" id="KW-0902">Two-component regulatory system</keyword>
<dbReference type="PROSITE" id="PS50110">
    <property type="entry name" value="RESPONSE_REGULATORY"/>
    <property type="match status" value="1"/>
</dbReference>
<dbReference type="PANTHER" id="PTHR32071">
    <property type="entry name" value="TRANSCRIPTIONAL REGULATORY PROTEIN"/>
    <property type="match status" value="1"/>
</dbReference>
<proteinExistence type="predicted"/>
<feature type="domain" description="Sigma-54 factor interaction" evidence="8">
    <location>
        <begin position="141"/>
        <end position="370"/>
    </location>
</feature>
<accession>A0A380BM49</accession>
<evidence type="ECO:0000256" key="3">
    <source>
        <dbReference type="ARBA" id="ARBA00022840"/>
    </source>
</evidence>
<dbReference type="SUPFAM" id="SSF52540">
    <property type="entry name" value="P-loop containing nucleoside triphosphate hydrolases"/>
    <property type="match status" value="1"/>
</dbReference>
<dbReference type="Pfam" id="PF00072">
    <property type="entry name" value="Response_reg"/>
    <property type="match status" value="1"/>
</dbReference>
<dbReference type="InterPro" id="IPR011006">
    <property type="entry name" value="CheY-like_superfamily"/>
</dbReference>
<keyword evidence="3" id="KW-0067">ATP-binding</keyword>
<dbReference type="GO" id="GO:0000160">
    <property type="term" value="P:phosphorelay signal transduction system"/>
    <property type="evidence" value="ECO:0007669"/>
    <property type="project" value="UniProtKB-KW"/>
</dbReference>
<name>A0A380BM49_SPHSI</name>
<dbReference type="SUPFAM" id="SSF46689">
    <property type="entry name" value="Homeodomain-like"/>
    <property type="match status" value="1"/>
</dbReference>
<dbReference type="FunFam" id="3.40.50.300:FF:000006">
    <property type="entry name" value="DNA-binding transcriptional regulator NtrC"/>
    <property type="match status" value="1"/>
</dbReference>
<dbReference type="RefSeq" id="WP_115169470.1">
    <property type="nucleotide sequence ID" value="NZ_UGYW01000002.1"/>
</dbReference>
<dbReference type="Gene3D" id="3.40.50.300">
    <property type="entry name" value="P-loop containing nucleotide triphosphate hydrolases"/>
    <property type="match status" value="1"/>
</dbReference>
<dbReference type="InterPro" id="IPR009057">
    <property type="entry name" value="Homeodomain-like_sf"/>
</dbReference>
<dbReference type="InterPro" id="IPR003593">
    <property type="entry name" value="AAA+_ATPase"/>
</dbReference>
<gene>
    <name evidence="10" type="primary">zraR_1</name>
    <name evidence="10" type="ORF">NCTC11388_01223</name>
</gene>
<dbReference type="InterPro" id="IPR002078">
    <property type="entry name" value="Sigma_54_int"/>
</dbReference>
<dbReference type="AlphaFoldDB" id="A0A380BM49"/>
<dbReference type="Gene3D" id="3.40.50.2300">
    <property type="match status" value="1"/>
</dbReference>
<evidence type="ECO:0000256" key="1">
    <source>
        <dbReference type="ARBA" id="ARBA00022553"/>
    </source>
</evidence>
<dbReference type="Gene3D" id="1.10.8.60">
    <property type="match status" value="1"/>
</dbReference>
<keyword evidence="5" id="KW-0805">Transcription regulation</keyword>
<dbReference type="Gene3D" id="1.10.10.60">
    <property type="entry name" value="Homeodomain-like"/>
    <property type="match status" value="1"/>
</dbReference>
<dbReference type="SUPFAM" id="SSF52172">
    <property type="entry name" value="CheY-like"/>
    <property type="match status" value="1"/>
</dbReference>
<keyword evidence="1 7" id="KW-0597">Phosphoprotein</keyword>
<dbReference type="FunFam" id="3.40.50.2300:FF:000018">
    <property type="entry name" value="DNA-binding transcriptional regulator NtrC"/>
    <property type="match status" value="1"/>
</dbReference>
<dbReference type="Pfam" id="PF00158">
    <property type="entry name" value="Sigma54_activat"/>
    <property type="match status" value="1"/>
</dbReference>
<dbReference type="SMART" id="SM00382">
    <property type="entry name" value="AAA"/>
    <property type="match status" value="1"/>
</dbReference>
<protein>
    <submittedName>
        <fullName evidence="10">Transcriptional regulatory protein ZraR</fullName>
    </submittedName>
</protein>
<evidence type="ECO:0000259" key="9">
    <source>
        <dbReference type="PROSITE" id="PS50110"/>
    </source>
</evidence>
<dbReference type="CDD" id="cd00009">
    <property type="entry name" value="AAA"/>
    <property type="match status" value="1"/>
</dbReference>
<evidence type="ECO:0000256" key="5">
    <source>
        <dbReference type="ARBA" id="ARBA00023015"/>
    </source>
</evidence>
<keyword evidence="2" id="KW-0547">Nucleotide-binding</keyword>
<dbReference type="InterPro" id="IPR025943">
    <property type="entry name" value="Sigma_54_int_dom_ATP-bd_2"/>
</dbReference>
<keyword evidence="6" id="KW-0804">Transcription</keyword>
<evidence type="ECO:0000256" key="7">
    <source>
        <dbReference type="PROSITE-ProRule" id="PRU00169"/>
    </source>
</evidence>
<dbReference type="SMART" id="SM00448">
    <property type="entry name" value="REC"/>
    <property type="match status" value="1"/>
</dbReference>
<organism evidence="10 11">
    <name type="scientific">Sphingobacterium spiritivorum</name>
    <name type="common">Flavobacterium spiritivorum</name>
    <dbReference type="NCBI Taxonomy" id="258"/>
    <lineage>
        <taxon>Bacteria</taxon>
        <taxon>Pseudomonadati</taxon>
        <taxon>Bacteroidota</taxon>
        <taxon>Sphingobacteriia</taxon>
        <taxon>Sphingobacteriales</taxon>
        <taxon>Sphingobacteriaceae</taxon>
        <taxon>Sphingobacterium</taxon>
    </lineage>
</organism>
<evidence type="ECO:0000313" key="10">
    <source>
        <dbReference type="EMBL" id="SUJ03185.1"/>
    </source>
</evidence>
<dbReference type="EMBL" id="UGYW01000002">
    <property type="protein sequence ID" value="SUJ03185.1"/>
    <property type="molecule type" value="Genomic_DNA"/>
</dbReference>
<evidence type="ECO:0000259" key="8">
    <source>
        <dbReference type="PROSITE" id="PS50045"/>
    </source>
</evidence>
<sequence length="467" mass="52272">MTTILIIDDERAIRSTLREILEYEDYKVFDADNALDGLEILKKEKIDLVLCDIKMDKMDGLEALTFAQTLKPEVPFIMISGHGTVETAVEATKKGAYDFLSKPLDLNRILITVRNALERGSLVEETKVLKKKVFSSKTKEILGSSDTISKIKETIERVAPTEARVLITGENGSGKELVARWLHEKSNRSSLPLIEVNCAAIPSELIESELFGHEKGSFTSAVKQRIGKFEQASGGTLFLDEIGDMSLSAQAKVLRALQEHKITRVGGEKEIDVNVRVIAATNKDLLKEIDAGNFRMDLYHRLSVILIHVPPLSQRTDDIPTIANSFCEEICGDYNMPVKKITMEAMKALQSLPWTGNIRELRNMVERLIILSDKSITDADVLTYANPSIVNPANGSSAGNETGKAVDYKGIFERFESFQDFKDHAEKEFINFKLDKNSWNVSKTADDIGIQRSHLYSKIEKFGLKRD</sequence>
<evidence type="ECO:0000256" key="6">
    <source>
        <dbReference type="ARBA" id="ARBA00023163"/>
    </source>
</evidence>
<dbReference type="InterPro" id="IPR001789">
    <property type="entry name" value="Sig_transdc_resp-reg_receiver"/>
</dbReference>
<dbReference type="GO" id="GO:0005524">
    <property type="term" value="F:ATP binding"/>
    <property type="evidence" value="ECO:0007669"/>
    <property type="project" value="UniProtKB-KW"/>
</dbReference>
<dbReference type="PANTHER" id="PTHR32071:SF17">
    <property type="entry name" value="TRANSCRIPTIONAL REGULATOR (NTRC FAMILY)"/>
    <property type="match status" value="1"/>
</dbReference>
<dbReference type="Pfam" id="PF25601">
    <property type="entry name" value="AAA_lid_14"/>
    <property type="match status" value="1"/>
</dbReference>
<feature type="domain" description="Response regulatory" evidence="9">
    <location>
        <begin position="3"/>
        <end position="117"/>
    </location>
</feature>
<dbReference type="PROSITE" id="PS50045">
    <property type="entry name" value="SIGMA54_INTERACT_4"/>
    <property type="match status" value="1"/>
</dbReference>
<dbReference type="Proteomes" id="UP000254893">
    <property type="component" value="Unassembled WGS sequence"/>
</dbReference>
<dbReference type="InterPro" id="IPR027417">
    <property type="entry name" value="P-loop_NTPase"/>
</dbReference>
<reference evidence="10 11" key="1">
    <citation type="submission" date="2018-06" db="EMBL/GenBank/DDBJ databases">
        <authorList>
            <consortium name="Pathogen Informatics"/>
            <person name="Doyle S."/>
        </authorList>
    </citation>
    <scope>NUCLEOTIDE SEQUENCE [LARGE SCALE GENOMIC DNA]</scope>
    <source>
        <strain evidence="10 11">NCTC11388</strain>
    </source>
</reference>